<dbReference type="PhylomeDB" id="B4N1K3"/>
<dbReference type="Pfam" id="PF01535">
    <property type="entry name" value="PPR"/>
    <property type="match status" value="2"/>
</dbReference>
<dbReference type="InParanoid" id="B4N1K3"/>
<dbReference type="PROSITE" id="PS51375">
    <property type="entry name" value="PPR"/>
    <property type="match status" value="1"/>
</dbReference>
<keyword evidence="4" id="KW-1185">Reference proteome</keyword>
<gene>
    <name evidence="3" type="primary">Dwil\GK16323</name>
    <name evidence="3" type="ORF">Dwil_GK16323</name>
</gene>
<feature type="compositionally biased region" description="Polar residues" evidence="2">
    <location>
        <begin position="66"/>
        <end position="76"/>
    </location>
</feature>
<sequence>MQRARLLQALCVHWSGRNLRNAAVTWPVPSSRWRYAIKPSPLPQQLQLSSSARSGTASTREKRTRPTASNNSSATPISLEEQWTKLEAYYQQHSLLNYDQCVRLLEQLESTTTSQQSSLNAGQLHFLLGACVPELMPAQSAQERMELYQRIWKQLVKVSQPTLSHYHTQLQVRQQNQLKLADHRSLLAEIAVFNGPPDAALYSALLDVACASGNMRQATELLTEMREKNFPLTEKNFHALLLGNARQRNLAGAESVVASMRAAGIATDNPITQSIRFVGYAENGETAKSKELLRQNTNFTAPQIVQMLRGALKAKEINLDIVQQLIKLLPRDYVNGLDMPQALRSLSIQLIYQNEIEVVMEIVALLPSPKFNENQNVDGYAALILQECFRSGIPLEKTLEFALQLKQRGQNPRALHLVTELALRRPHQPAWALQCLKALSAEGEELRPHYFWPLIISQHRSQGEQGVLSLLKEMQLMKVECNEDTVNQYVFPHLCQTLQQPVEGIQMLNEVGLKPSQVLGPLLAQVIQRQEFDATINMLELYPTRLDLVPILQPLANLAVHARATKRFQIFAKLIQALQQHSSERSGDFVGLLLLQMCSPQSRLRQDLDSLQRFLHEMQRLELQISPSAAESLMAIARQCSKKNPQSLESLGKTLNKMKNSQLSLPADSSIHLGGFIKHPRDMTLDELECHLIELEAKQMNTRGVLRRLLQLSVRDNRLERAQELLIKCQALGVQTSPGMLASIFDLNIKRKDLQKAQKSLNQLQTTYPGFQIDEHKLIDYAALLVHGQQLEVAKELLQQRAEQHKINGGDYVLKNVWQLLNNVAQLPHANESEPNLTYEIFNFMRKLGYCQAHNALLGPVVREWLIRKNMDAAVAEFQRLATHHKHTPLQYELLSLLVRLGNGNAEELARYPGLTAEQAQKHLAAVTSTVSRVHGASNMNSALLLALAESGTENQLRRLVINPEFRINHDLLVKNCEHLGQEGAVRTLLRLARGVRGVQRTIDEQRIYDMLLSQFVKSNNYEAALDMFERLEADDELKVSQDFLRNLVKLLRLNNIEIPSNIALRAQIR</sequence>
<name>B4N1K3_DROWI</name>
<protein>
    <recommendedName>
        <fullName evidence="5">Pentacotripeptide-repeat region of PRORP domain-containing protein</fullName>
    </recommendedName>
</protein>
<feature type="region of interest" description="Disordered" evidence="2">
    <location>
        <begin position="44"/>
        <end position="76"/>
    </location>
</feature>
<dbReference type="Gene3D" id="1.25.40.10">
    <property type="entry name" value="Tetratricopeptide repeat domain"/>
    <property type="match status" value="1"/>
</dbReference>
<feature type="repeat" description="PPR" evidence="1">
    <location>
        <begin position="198"/>
        <end position="232"/>
    </location>
</feature>
<dbReference type="KEGG" id="dwi:6644750"/>
<dbReference type="Proteomes" id="UP000007798">
    <property type="component" value="Unassembled WGS sequence"/>
</dbReference>
<dbReference type="GO" id="GO:0070129">
    <property type="term" value="P:regulation of mitochondrial translation"/>
    <property type="evidence" value="ECO:0007669"/>
    <property type="project" value="EnsemblMetazoa"/>
</dbReference>
<dbReference type="OMA" id="KNCEHLG"/>
<dbReference type="InterPro" id="IPR033490">
    <property type="entry name" value="LRP130"/>
</dbReference>
<evidence type="ECO:0008006" key="5">
    <source>
        <dbReference type="Google" id="ProtNLM"/>
    </source>
</evidence>
<dbReference type="PANTHER" id="PTHR46669">
    <property type="entry name" value="LEUCINE-RICH PPR MOTIF-CONTAINING PROTEIN, MITOCHONDRIAL"/>
    <property type="match status" value="1"/>
</dbReference>
<dbReference type="GO" id="GO:0005634">
    <property type="term" value="C:nucleus"/>
    <property type="evidence" value="ECO:0007669"/>
    <property type="project" value="TreeGrafter"/>
</dbReference>
<reference evidence="3 4" key="1">
    <citation type="journal article" date="2007" name="Nature">
        <title>Evolution of genes and genomes on the Drosophila phylogeny.</title>
        <authorList>
            <consortium name="Drosophila 12 Genomes Consortium"/>
            <person name="Clark A.G."/>
            <person name="Eisen M.B."/>
            <person name="Smith D.R."/>
            <person name="Bergman C.M."/>
            <person name="Oliver B."/>
            <person name="Markow T.A."/>
            <person name="Kaufman T.C."/>
            <person name="Kellis M."/>
            <person name="Gelbart W."/>
            <person name="Iyer V.N."/>
            <person name="Pollard D.A."/>
            <person name="Sackton T.B."/>
            <person name="Larracuente A.M."/>
            <person name="Singh N.D."/>
            <person name="Abad J.P."/>
            <person name="Abt D.N."/>
            <person name="Adryan B."/>
            <person name="Aguade M."/>
            <person name="Akashi H."/>
            <person name="Anderson W.W."/>
            <person name="Aquadro C.F."/>
            <person name="Ardell D.H."/>
            <person name="Arguello R."/>
            <person name="Artieri C.G."/>
            <person name="Barbash D.A."/>
            <person name="Barker D."/>
            <person name="Barsanti P."/>
            <person name="Batterham P."/>
            <person name="Batzoglou S."/>
            <person name="Begun D."/>
            <person name="Bhutkar A."/>
            <person name="Blanco E."/>
            <person name="Bosak S.A."/>
            <person name="Bradley R.K."/>
            <person name="Brand A.D."/>
            <person name="Brent M.R."/>
            <person name="Brooks A.N."/>
            <person name="Brown R.H."/>
            <person name="Butlin R.K."/>
            <person name="Caggese C."/>
            <person name="Calvi B.R."/>
            <person name="Bernardo de Carvalho A."/>
            <person name="Caspi A."/>
            <person name="Castrezana S."/>
            <person name="Celniker S.E."/>
            <person name="Chang J.L."/>
            <person name="Chapple C."/>
            <person name="Chatterji S."/>
            <person name="Chinwalla A."/>
            <person name="Civetta A."/>
            <person name="Clifton S.W."/>
            <person name="Comeron J.M."/>
            <person name="Costello J.C."/>
            <person name="Coyne J.A."/>
            <person name="Daub J."/>
            <person name="David R.G."/>
            <person name="Delcher A.L."/>
            <person name="Delehaunty K."/>
            <person name="Do C.B."/>
            <person name="Ebling H."/>
            <person name="Edwards K."/>
            <person name="Eickbush T."/>
            <person name="Evans J.D."/>
            <person name="Filipski A."/>
            <person name="Findeiss S."/>
            <person name="Freyhult E."/>
            <person name="Fulton L."/>
            <person name="Fulton R."/>
            <person name="Garcia A.C."/>
            <person name="Gardiner A."/>
            <person name="Garfield D.A."/>
            <person name="Garvin B.E."/>
            <person name="Gibson G."/>
            <person name="Gilbert D."/>
            <person name="Gnerre S."/>
            <person name="Godfrey J."/>
            <person name="Good R."/>
            <person name="Gotea V."/>
            <person name="Gravely B."/>
            <person name="Greenberg A.J."/>
            <person name="Griffiths-Jones S."/>
            <person name="Gross S."/>
            <person name="Guigo R."/>
            <person name="Gustafson E.A."/>
            <person name="Haerty W."/>
            <person name="Hahn M.W."/>
            <person name="Halligan D.L."/>
            <person name="Halpern A.L."/>
            <person name="Halter G.M."/>
            <person name="Han M.V."/>
            <person name="Heger A."/>
            <person name="Hillier L."/>
            <person name="Hinrichs A.S."/>
            <person name="Holmes I."/>
            <person name="Hoskins R.A."/>
            <person name="Hubisz M.J."/>
            <person name="Hultmark D."/>
            <person name="Huntley M.A."/>
            <person name="Jaffe D.B."/>
            <person name="Jagadeeshan S."/>
            <person name="Jeck W.R."/>
            <person name="Johnson J."/>
            <person name="Jones C.D."/>
            <person name="Jordan W.C."/>
            <person name="Karpen G.H."/>
            <person name="Kataoka E."/>
            <person name="Keightley P.D."/>
            <person name="Kheradpour P."/>
            <person name="Kirkness E.F."/>
            <person name="Koerich L.B."/>
            <person name="Kristiansen K."/>
            <person name="Kudrna D."/>
            <person name="Kulathinal R.J."/>
            <person name="Kumar S."/>
            <person name="Kwok R."/>
            <person name="Lander E."/>
            <person name="Langley C.H."/>
            <person name="Lapoint R."/>
            <person name="Lazzaro B.P."/>
            <person name="Lee S.J."/>
            <person name="Levesque L."/>
            <person name="Li R."/>
            <person name="Lin C.F."/>
            <person name="Lin M.F."/>
            <person name="Lindblad-Toh K."/>
            <person name="Llopart A."/>
            <person name="Long M."/>
            <person name="Low L."/>
            <person name="Lozovsky E."/>
            <person name="Lu J."/>
            <person name="Luo M."/>
            <person name="Machado C.A."/>
            <person name="Makalowski W."/>
            <person name="Marzo M."/>
            <person name="Matsuda M."/>
            <person name="Matzkin L."/>
            <person name="McAllister B."/>
            <person name="McBride C.S."/>
            <person name="McKernan B."/>
            <person name="McKernan K."/>
            <person name="Mendez-Lago M."/>
            <person name="Minx P."/>
            <person name="Mollenhauer M.U."/>
            <person name="Montooth K."/>
            <person name="Mount S.M."/>
            <person name="Mu X."/>
            <person name="Myers E."/>
            <person name="Negre B."/>
            <person name="Newfeld S."/>
            <person name="Nielsen R."/>
            <person name="Noor M.A."/>
            <person name="O'Grady P."/>
            <person name="Pachter L."/>
            <person name="Papaceit M."/>
            <person name="Parisi M.J."/>
            <person name="Parisi M."/>
            <person name="Parts L."/>
            <person name="Pedersen J.S."/>
            <person name="Pesole G."/>
            <person name="Phillippy A.M."/>
            <person name="Ponting C.P."/>
            <person name="Pop M."/>
            <person name="Porcelli D."/>
            <person name="Powell J.R."/>
            <person name="Prohaska S."/>
            <person name="Pruitt K."/>
            <person name="Puig M."/>
            <person name="Quesneville H."/>
            <person name="Ram K.R."/>
            <person name="Rand D."/>
            <person name="Rasmussen M.D."/>
            <person name="Reed L.K."/>
            <person name="Reenan R."/>
            <person name="Reily A."/>
            <person name="Remington K.A."/>
            <person name="Rieger T.T."/>
            <person name="Ritchie M.G."/>
            <person name="Robin C."/>
            <person name="Rogers Y.H."/>
            <person name="Rohde C."/>
            <person name="Rozas J."/>
            <person name="Rubenfield M.J."/>
            <person name="Ruiz A."/>
            <person name="Russo S."/>
            <person name="Salzberg S.L."/>
            <person name="Sanchez-Gracia A."/>
            <person name="Saranga D.J."/>
            <person name="Sato H."/>
            <person name="Schaeffer S.W."/>
            <person name="Schatz M.C."/>
            <person name="Schlenke T."/>
            <person name="Schwartz R."/>
            <person name="Segarra C."/>
            <person name="Singh R.S."/>
            <person name="Sirot L."/>
            <person name="Sirota M."/>
            <person name="Sisneros N.B."/>
            <person name="Smith C.D."/>
            <person name="Smith T.F."/>
            <person name="Spieth J."/>
            <person name="Stage D.E."/>
            <person name="Stark A."/>
            <person name="Stephan W."/>
            <person name="Strausberg R.L."/>
            <person name="Strempel S."/>
            <person name="Sturgill D."/>
            <person name="Sutton G."/>
            <person name="Sutton G.G."/>
            <person name="Tao W."/>
            <person name="Teichmann S."/>
            <person name="Tobari Y.N."/>
            <person name="Tomimura Y."/>
            <person name="Tsolas J.M."/>
            <person name="Valente V.L."/>
            <person name="Venter E."/>
            <person name="Venter J.C."/>
            <person name="Vicario S."/>
            <person name="Vieira F.G."/>
            <person name="Vilella A.J."/>
            <person name="Villasante A."/>
            <person name="Walenz B."/>
            <person name="Wang J."/>
            <person name="Wasserman M."/>
            <person name="Watts T."/>
            <person name="Wilson D."/>
            <person name="Wilson R.K."/>
            <person name="Wing R.A."/>
            <person name="Wolfner M.F."/>
            <person name="Wong A."/>
            <person name="Wong G.K."/>
            <person name="Wu C.I."/>
            <person name="Wu G."/>
            <person name="Yamamoto D."/>
            <person name="Yang H.P."/>
            <person name="Yang S.P."/>
            <person name="Yorke J.A."/>
            <person name="Yoshida K."/>
            <person name="Zdobnov E."/>
            <person name="Zhang P."/>
            <person name="Zhang Y."/>
            <person name="Zimin A.V."/>
            <person name="Baldwin J."/>
            <person name="Abdouelleil A."/>
            <person name="Abdulkadir J."/>
            <person name="Abebe A."/>
            <person name="Abera B."/>
            <person name="Abreu J."/>
            <person name="Acer S.C."/>
            <person name="Aftuck L."/>
            <person name="Alexander A."/>
            <person name="An P."/>
            <person name="Anderson E."/>
            <person name="Anderson S."/>
            <person name="Arachi H."/>
            <person name="Azer M."/>
            <person name="Bachantsang P."/>
            <person name="Barry A."/>
            <person name="Bayul T."/>
            <person name="Berlin A."/>
            <person name="Bessette D."/>
            <person name="Bloom T."/>
            <person name="Blye J."/>
            <person name="Boguslavskiy L."/>
            <person name="Bonnet C."/>
            <person name="Boukhgalter B."/>
            <person name="Bourzgui I."/>
            <person name="Brown A."/>
            <person name="Cahill P."/>
            <person name="Channer S."/>
            <person name="Cheshatsang Y."/>
            <person name="Chuda L."/>
            <person name="Citroen M."/>
            <person name="Collymore A."/>
            <person name="Cooke P."/>
            <person name="Costello M."/>
            <person name="D'Aco K."/>
            <person name="Daza R."/>
            <person name="De Haan G."/>
            <person name="DeGray S."/>
            <person name="DeMaso C."/>
            <person name="Dhargay N."/>
            <person name="Dooley K."/>
            <person name="Dooley E."/>
            <person name="Doricent M."/>
            <person name="Dorje P."/>
            <person name="Dorjee K."/>
            <person name="Dupes A."/>
            <person name="Elong R."/>
            <person name="Falk J."/>
            <person name="Farina A."/>
            <person name="Faro S."/>
            <person name="Ferguson D."/>
            <person name="Fisher S."/>
            <person name="Foley C.D."/>
            <person name="Franke A."/>
            <person name="Friedrich D."/>
            <person name="Gadbois L."/>
            <person name="Gearin G."/>
            <person name="Gearin C.R."/>
            <person name="Giannoukos G."/>
            <person name="Goode T."/>
            <person name="Graham J."/>
            <person name="Grandbois E."/>
            <person name="Grewal S."/>
            <person name="Gyaltsen K."/>
            <person name="Hafez N."/>
            <person name="Hagos B."/>
            <person name="Hall J."/>
            <person name="Henson C."/>
            <person name="Hollinger A."/>
            <person name="Honan T."/>
            <person name="Huard M.D."/>
            <person name="Hughes L."/>
            <person name="Hurhula B."/>
            <person name="Husby M.E."/>
            <person name="Kamat A."/>
            <person name="Kanga B."/>
            <person name="Kashin S."/>
            <person name="Khazanovich D."/>
            <person name="Kisner P."/>
            <person name="Lance K."/>
            <person name="Lara M."/>
            <person name="Lee W."/>
            <person name="Lennon N."/>
            <person name="Letendre F."/>
            <person name="LeVine R."/>
            <person name="Lipovsky A."/>
            <person name="Liu X."/>
            <person name="Liu J."/>
            <person name="Liu S."/>
            <person name="Lokyitsang T."/>
            <person name="Lokyitsang Y."/>
            <person name="Lubonja R."/>
            <person name="Lui A."/>
            <person name="MacDonald P."/>
            <person name="Magnisalis V."/>
            <person name="Maru K."/>
            <person name="Matthews C."/>
            <person name="McCusker W."/>
            <person name="McDonough S."/>
            <person name="Mehta T."/>
            <person name="Meldrim J."/>
            <person name="Meneus L."/>
            <person name="Mihai O."/>
            <person name="Mihalev A."/>
            <person name="Mihova T."/>
            <person name="Mittelman R."/>
            <person name="Mlenga V."/>
            <person name="Montmayeur A."/>
            <person name="Mulrain L."/>
            <person name="Navidi A."/>
            <person name="Naylor J."/>
            <person name="Negash T."/>
            <person name="Nguyen T."/>
            <person name="Nguyen N."/>
            <person name="Nicol R."/>
            <person name="Norbu C."/>
            <person name="Norbu N."/>
            <person name="Novod N."/>
            <person name="O'Neill B."/>
            <person name="Osman S."/>
            <person name="Markiewicz E."/>
            <person name="Oyono O.L."/>
            <person name="Patti C."/>
            <person name="Phunkhang P."/>
            <person name="Pierre F."/>
            <person name="Priest M."/>
            <person name="Raghuraman S."/>
            <person name="Rege F."/>
            <person name="Reyes R."/>
            <person name="Rise C."/>
            <person name="Rogov P."/>
            <person name="Ross K."/>
            <person name="Ryan E."/>
            <person name="Settipalli S."/>
            <person name="Shea T."/>
            <person name="Sherpa N."/>
            <person name="Shi L."/>
            <person name="Shih D."/>
            <person name="Sparrow T."/>
            <person name="Spaulding J."/>
            <person name="Stalker J."/>
            <person name="Stange-Thomann N."/>
            <person name="Stavropoulos S."/>
            <person name="Stone C."/>
            <person name="Strader C."/>
            <person name="Tesfaye S."/>
            <person name="Thomson T."/>
            <person name="Thoulutsang Y."/>
            <person name="Thoulutsang D."/>
            <person name="Topham K."/>
            <person name="Topping I."/>
            <person name="Tsamla T."/>
            <person name="Vassiliev H."/>
            <person name="Vo A."/>
            <person name="Wangchuk T."/>
            <person name="Wangdi T."/>
            <person name="Weiand M."/>
            <person name="Wilkinson J."/>
            <person name="Wilson A."/>
            <person name="Yadav S."/>
            <person name="Young G."/>
            <person name="Yu Q."/>
            <person name="Zembek L."/>
            <person name="Zhong D."/>
            <person name="Zimmer A."/>
            <person name="Zwirko Z."/>
            <person name="Jaffe D.B."/>
            <person name="Alvarez P."/>
            <person name="Brockman W."/>
            <person name="Butler J."/>
            <person name="Chin C."/>
            <person name="Gnerre S."/>
            <person name="Grabherr M."/>
            <person name="Kleber M."/>
            <person name="Mauceli E."/>
            <person name="MacCallum I."/>
        </authorList>
    </citation>
    <scope>NUCLEOTIDE SEQUENCE [LARGE SCALE GENOMIC DNA]</scope>
    <source>
        <strain evidence="4">Tucson 14030-0811.24</strain>
    </source>
</reference>
<evidence type="ECO:0000256" key="2">
    <source>
        <dbReference type="SAM" id="MobiDB-lite"/>
    </source>
</evidence>
<dbReference type="InterPro" id="IPR002885">
    <property type="entry name" value="PPR_rpt"/>
</dbReference>
<dbReference type="FunCoup" id="B4N1K3">
    <property type="interactions" value="223"/>
</dbReference>
<evidence type="ECO:0000313" key="3">
    <source>
        <dbReference type="EMBL" id="EDW78242.1"/>
    </source>
</evidence>
<dbReference type="GO" id="GO:0005739">
    <property type="term" value="C:mitochondrion"/>
    <property type="evidence" value="ECO:0007669"/>
    <property type="project" value="EnsemblMetazoa"/>
</dbReference>
<dbReference type="OrthoDB" id="767661at2759"/>
<dbReference type="STRING" id="7260.B4N1K3"/>
<evidence type="ECO:0000256" key="1">
    <source>
        <dbReference type="PROSITE-ProRule" id="PRU00708"/>
    </source>
</evidence>
<dbReference type="PANTHER" id="PTHR46669:SF2">
    <property type="entry name" value="EG:BACN32G11.3 PROTEIN"/>
    <property type="match status" value="1"/>
</dbReference>
<dbReference type="GO" id="GO:0003730">
    <property type="term" value="F:mRNA 3'-UTR binding"/>
    <property type="evidence" value="ECO:0007669"/>
    <property type="project" value="TreeGrafter"/>
</dbReference>
<feature type="compositionally biased region" description="Low complexity" evidence="2">
    <location>
        <begin position="44"/>
        <end position="58"/>
    </location>
</feature>
<dbReference type="AlphaFoldDB" id="B4N1K3"/>
<organism evidence="3 4">
    <name type="scientific">Drosophila willistoni</name>
    <name type="common">Fruit fly</name>
    <dbReference type="NCBI Taxonomy" id="7260"/>
    <lineage>
        <taxon>Eukaryota</taxon>
        <taxon>Metazoa</taxon>
        <taxon>Ecdysozoa</taxon>
        <taxon>Arthropoda</taxon>
        <taxon>Hexapoda</taxon>
        <taxon>Insecta</taxon>
        <taxon>Pterygota</taxon>
        <taxon>Neoptera</taxon>
        <taxon>Endopterygota</taxon>
        <taxon>Diptera</taxon>
        <taxon>Brachycera</taxon>
        <taxon>Muscomorpha</taxon>
        <taxon>Ephydroidea</taxon>
        <taxon>Drosophilidae</taxon>
        <taxon>Drosophila</taxon>
        <taxon>Sophophora</taxon>
    </lineage>
</organism>
<dbReference type="EMBL" id="CH963925">
    <property type="protein sequence ID" value="EDW78242.1"/>
    <property type="molecule type" value="Genomic_DNA"/>
</dbReference>
<dbReference type="eggNOG" id="KOG4318">
    <property type="taxonomic scope" value="Eukaryota"/>
</dbReference>
<proteinExistence type="predicted"/>
<dbReference type="HOGENOM" id="CLU_006166_1_0_1"/>
<dbReference type="InterPro" id="IPR011990">
    <property type="entry name" value="TPR-like_helical_dom_sf"/>
</dbReference>
<evidence type="ECO:0000313" key="4">
    <source>
        <dbReference type="Proteomes" id="UP000007798"/>
    </source>
</evidence>
<accession>B4N1K3</accession>